<reference evidence="11" key="1">
    <citation type="journal article" date="2019" name="Int. J. Syst. Evol. Microbiol.">
        <title>The Global Catalogue of Microorganisms (GCM) 10K type strain sequencing project: providing services to taxonomists for standard genome sequencing and annotation.</title>
        <authorList>
            <consortium name="The Broad Institute Genomics Platform"/>
            <consortium name="The Broad Institute Genome Sequencing Center for Infectious Disease"/>
            <person name="Wu L."/>
            <person name="Ma J."/>
        </authorList>
    </citation>
    <scope>NUCLEOTIDE SEQUENCE [LARGE SCALE GENOMIC DNA]</scope>
    <source>
        <strain evidence="11">TISTR 2241</strain>
    </source>
</reference>
<evidence type="ECO:0000313" key="10">
    <source>
        <dbReference type="EMBL" id="MFD2617519.1"/>
    </source>
</evidence>
<dbReference type="InterPro" id="IPR020846">
    <property type="entry name" value="MFS_dom"/>
</dbReference>
<feature type="transmembrane region" description="Helical" evidence="8">
    <location>
        <begin position="101"/>
        <end position="125"/>
    </location>
</feature>
<evidence type="ECO:0000313" key="11">
    <source>
        <dbReference type="Proteomes" id="UP001597458"/>
    </source>
</evidence>
<evidence type="ECO:0000259" key="9">
    <source>
        <dbReference type="PROSITE" id="PS50850"/>
    </source>
</evidence>
<dbReference type="NCBIfam" id="TIGR00882">
    <property type="entry name" value="2A0105"/>
    <property type="match status" value="1"/>
</dbReference>
<feature type="domain" description="Major facilitator superfamily (MFS) profile" evidence="9">
    <location>
        <begin position="1"/>
        <end position="399"/>
    </location>
</feature>
<evidence type="ECO:0000256" key="7">
    <source>
        <dbReference type="ARBA" id="ARBA00023136"/>
    </source>
</evidence>
<feature type="transmembrane region" description="Helical" evidence="8">
    <location>
        <begin position="78"/>
        <end position="95"/>
    </location>
</feature>
<dbReference type="EMBL" id="JBHUMR010000012">
    <property type="protein sequence ID" value="MFD2617519.1"/>
    <property type="molecule type" value="Genomic_DNA"/>
</dbReference>
<feature type="transmembrane region" description="Helical" evidence="8">
    <location>
        <begin position="374"/>
        <end position="395"/>
    </location>
</feature>
<gene>
    <name evidence="10" type="ORF">ACFSTF_09410</name>
</gene>
<evidence type="ECO:0000256" key="2">
    <source>
        <dbReference type="ARBA" id="ARBA00022448"/>
    </source>
</evidence>
<evidence type="ECO:0000256" key="4">
    <source>
        <dbReference type="ARBA" id="ARBA00022519"/>
    </source>
</evidence>
<evidence type="ECO:0000256" key="5">
    <source>
        <dbReference type="ARBA" id="ARBA00022692"/>
    </source>
</evidence>
<protein>
    <submittedName>
        <fullName evidence="10">MFS transporter</fullName>
    </submittedName>
</protein>
<dbReference type="RefSeq" id="WP_258311661.1">
    <property type="nucleotide sequence ID" value="NZ_JBHUMR010000012.1"/>
</dbReference>
<keyword evidence="5 8" id="KW-0812">Transmembrane</keyword>
<keyword evidence="11" id="KW-1185">Reference proteome</keyword>
<dbReference type="PRINTS" id="PR00174">
    <property type="entry name" value="LACYSMPORT"/>
</dbReference>
<feature type="transmembrane region" description="Helical" evidence="8">
    <location>
        <begin position="46"/>
        <end position="66"/>
    </location>
</feature>
<dbReference type="InterPro" id="IPR036259">
    <property type="entry name" value="MFS_trans_sf"/>
</dbReference>
<keyword evidence="4" id="KW-0997">Cell inner membrane</keyword>
<dbReference type="Gene3D" id="1.20.1250.20">
    <property type="entry name" value="MFS general substrate transporter like domains"/>
    <property type="match status" value="2"/>
</dbReference>
<feature type="transmembrane region" description="Helical" evidence="8">
    <location>
        <begin position="344"/>
        <end position="368"/>
    </location>
</feature>
<dbReference type="PANTHER" id="PTHR23522:SF10">
    <property type="entry name" value="3-PHENYLPROPIONIC ACID TRANSPORTER-RELATED"/>
    <property type="match status" value="1"/>
</dbReference>
<dbReference type="PANTHER" id="PTHR23522">
    <property type="entry name" value="BLL5896 PROTEIN"/>
    <property type="match status" value="1"/>
</dbReference>
<feature type="transmembrane region" description="Helical" evidence="8">
    <location>
        <begin position="216"/>
        <end position="233"/>
    </location>
</feature>
<keyword evidence="2" id="KW-0813">Transport</keyword>
<feature type="transmembrane region" description="Helical" evidence="8">
    <location>
        <begin position="12"/>
        <end position="34"/>
    </location>
</feature>
<accession>A0ABW5PS90</accession>
<keyword evidence="7 8" id="KW-0472">Membrane</keyword>
<proteinExistence type="predicted"/>
<dbReference type="PROSITE" id="PS50850">
    <property type="entry name" value="MFS"/>
    <property type="match status" value="1"/>
</dbReference>
<keyword evidence="3" id="KW-1003">Cell membrane</keyword>
<dbReference type="Pfam" id="PF01306">
    <property type="entry name" value="LacY_symp"/>
    <property type="match status" value="1"/>
</dbReference>
<dbReference type="SUPFAM" id="SSF103473">
    <property type="entry name" value="MFS general substrate transporter"/>
    <property type="match status" value="1"/>
</dbReference>
<evidence type="ECO:0000256" key="8">
    <source>
        <dbReference type="SAM" id="Phobius"/>
    </source>
</evidence>
<dbReference type="NCBIfam" id="NF007077">
    <property type="entry name" value="PRK09528.1"/>
    <property type="match status" value="1"/>
</dbReference>
<name>A0ABW5PS90_9BACI</name>
<sequence>MNMIRSKNYWFTSGYLFFFFVSWSVWWAFYAIWLNESLGLSGFQTGTLYSINSTVALIFMLIYGVIEDKLGTRKHLIWFQNILLIGTGPFLIYVYEPLLNSTFIVGAILGAIYLGAAFIGGVGLLESYTEKLSRKFHFEYGTSRMWGSLGYAIGALVAGIALGINPHLNFWLASAAGVLFFIINCFYKIEISEKEKKETSELDLKSIVKTFKLKKFWLFIVFLFGTSCIYTIYDQQLFPIFFTKHFPDAETGYHFYGYLNSFQVFLESAVMFVAPFIVNKLGAKRSLALAGMIMGSRIVGSAMVDSTIGLSMIKLLHGFETPLLVIAVFKYIARNFDSRLSATIYLIGFQISGQIGVIAFSSLIGSLYDRSGFNFTFITIGSVVFAFTIFSIFFLSNDKKKVANATIVTGTAKRHFD</sequence>
<feature type="transmembrane region" description="Helical" evidence="8">
    <location>
        <begin position="146"/>
        <end position="164"/>
    </location>
</feature>
<evidence type="ECO:0000256" key="6">
    <source>
        <dbReference type="ARBA" id="ARBA00022989"/>
    </source>
</evidence>
<keyword evidence="6 8" id="KW-1133">Transmembrane helix</keyword>
<comment type="subcellular location">
    <subcellularLocation>
        <location evidence="1">Cell inner membrane</location>
        <topology evidence="1">Multi-pass membrane protein</topology>
    </subcellularLocation>
</comment>
<evidence type="ECO:0000256" key="3">
    <source>
        <dbReference type="ARBA" id="ARBA00022475"/>
    </source>
</evidence>
<dbReference type="Proteomes" id="UP001597458">
    <property type="component" value="Unassembled WGS sequence"/>
</dbReference>
<feature type="transmembrane region" description="Helical" evidence="8">
    <location>
        <begin position="253"/>
        <end position="274"/>
    </location>
</feature>
<dbReference type="InterPro" id="IPR000576">
    <property type="entry name" value="LacY/RafB_perm_fam"/>
</dbReference>
<feature type="transmembrane region" description="Helical" evidence="8">
    <location>
        <begin position="170"/>
        <end position="187"/>
    </location>
</feature>
<comment type="caution">
    <text evidence="10">The sequence shown here is derived from an EMBL/GenBank/DDBJ whole genome shotgun (WGS) entry which is preliminary data.</text>
</comment>
<evidence type="ECO:0000256" key="1">
    <source>
        <dbReference type="ARBA" id="ARBA00004429"/>
    </source>
</evidence>
<organism evidence="10 11">
    <name type="scientific">Terrilactibacillus laevilacticus</name>
    <dbReference type="NCBI Taxonomy" id="1380157"/>
    <lineage>
        <taxon>Bacteria</taxon>
        <taxon>Bacillati</taxon>
        <taxon>Bacillota</taxon>
        <taxon>Bacilli</taxon>
        <taxon>Bacillales</taxon>
        <taxon>Bacillaceae</taxon>
        <taxon>Terrilactibacillus</taxon>
    </lineage>
</organism>